<comment type="caution">
    <text evidence="6">The sequence shown here is derived from an EMBL/GenBank/DDBJ whole genome shotgun (WGS) entry which is preliminary data.</text>
</comment>
<sequence length="336" mass="37760">MATIREVAKEAGVSLGTVSRYLNGHQLKETNMKNIQAAIEKLGYEENIIAKGLKNNKSLSIGVVINTLTDVFATSIVTYLESYLEENNYSLILCDYQNDLSKLEKKLEFLRSRSVDGVVIFHLEEKLAVLDKFRQEGTPIIAVDAPITNFQTATVLVDNYQASYNVVERLAELGHKKIGIIAGSQDRFIGRERLNGYVDAMKKLGLYEPSIIKIGDYKKESGYLNAKQLLAEEKITALYSTNYYMTLGAVQAIYERQLIIPEDVSVIGFDHFELSDILQPKLTVVEQPVQQIGETIGALLIQKIKHPEQVENSVMELQTSLLWRDSIKNLKKGLVN</sequence>
<dbReference type="Gene3D" id="3.40.50.2300">
    <property type="match status" value="2"/>
</dbReference>
<accession>A0A1E5H6L0</accession>
<dbReference type="GO" id="GO:0000976">
    <property type="term" value="F:transcription cis-regulatory region binding"/>
    <property type="evidence" value="ECO:0007669"/>
    <property type="project" value="TreeGrafter"/>
</dbReference>
<dbReference type="PROSITE" id="PS50932">
    <property type="entry name" value="HTH_LACI_2"/>
    <property type="match status" value="1"/>
</dbReference>
<dbReference type="Proteomes" id="UP000095094">
    <property type="component" value="Unassembled WGS sequence"/>
</dbReference>
<dbReference type="InterPro" id="IPR010982">
    <property type="entry name" value="Lambda_DNA-bd_dom_sf"/>
</dbReference>
<keyword evidence="7" id="KW-1185">Reference proteome</keyword>
<dbReference type="AlphaFoldDB" id="A0A1E5H6L0"/>
<keyword evidence="2" id="KW-0805">Transcription regulation</keyword>
<dbReference type="CDD" id="cd06267">
    <property type="entry name" value="PBP1_LacI_sugar_binding-like"/>
    <property type="match status" value="1"/>
</dbReference>
<dbReference type="InterPro" id="IPR046335">
    <property type="entry name" value="LacI/GalR-like_sensor"/>
</dbReference>
<dbReference type="SUPFAM" id="SSF53822">
    <property type="entry name" value="Periplasmic binding protein-like I"/>
    <property type="match status" value="1"/>
</dbReference>
<dbReference type="Pfam" id="PF00356">
    <property type="entry name" value="LacI"/>
    <property type="match status" value="1"/>
</dbReference>
<dbReference type="Gene3D" id="1.10.260.40">
    <property type="entry name" value="lambda repressor-like DNA-binding domains"/>
    <property type="match status" value="1"/>
</dbReference>
<evidence type="ECO:0000256" key="2">
    <source>
        <dbReference type="ARBA" id="ARBA00023015"/>
    </source>
</evidence>
<evidence type="ECO:0000256" key="3">
    <source>
        <dbReference type="ARBA" id="ARBA00023125"/>
    </source>
</evidence>
<dbReference type="CDD" id="cd01392">
    <property type="entry name" value="HTH_LacI"/>
    <property type="match status" value="1"/>
</dbReference>
<dbReference type="SUPFAM" id="SSF47413">
    <property type="entry name" value="lambda repressor-like DNA-binding domains"/>
    <property type="match status" value="1"/>
</dbReference>
<evidence type="ECO:0000313" key="7">
    <source>
        <dbReference type="Proteomes" id="UP000095094"/>
    </source>
</evidence>
<dbReference type="PROSITE" id="PS00356">
    <property type="entry name" value="HTH_LACI_1"/>
    <property type="match status" value="1"/>
</dbReference>
<dbReference type="GO" id="GO:0003700">
    <property type="term" value="F:DNA-binding transcription factor activity"/>
    <property type="evidence" value="ECO:0007669"/>
    <property type="project" value="TreeGrafter"/>
</dbReference>
<gene>
    <name evidence="6" type="ORF">BCR25_01730</name>
</gene>
<name>A0A1E5H6L0_9ENTE</name>
<feature type="domain" description="HTH lacI-type" evidence="5">
    <location>
        <begin position="2"/>
        <end position="55"/>
    </location>
</feature>
<dbReference type="InterPro" id="IPR000843">
    <property type="entry name" value="HTH_LacI"/>
</dbReference>
<dbReference type="PANTHER" id="PTHR30146:SF148">
    <property type="entry name" value="HTH-TYPE TRANSCRIPTIONAL REPRESSOR PURR-RELATED"/>
    <property type="match status" value="1"/>
</dbReference>
<reference evidence="7" key="1">
    <citation type="submission" date="2016-09" db="EMBL/GenBank/DDBJ databases">
        <authorList>
            <person name="Gulvik C.A."/>
        </authorList>
    </citation>
    <scope>NUCLEOTIDE SEQUENCE [LARGE SCALE GENOMIC DNA]</scope>
    <source>
        <strain evidence="7">LMG 8895</strain>
    </source>
</reference>
<keyword evidence="1" id="KW-0678">Repressor</keyword>
<keyword evidence="3" id="KW-0238">DNA-binding</keyword>
<protein>
    <submittedName>
        <fullName evidence="6">LacI family transcriptional regulator</fullName>
    </submittedName>
</protein>
<proteinExistence type="predicted"/>
<dbReference type="RefSeq" id="WP_069661874.1">
    <property type="nucleotide sequence ID" value="NZ_JBHUJJ010000001.1"/>
</dbReference>
<evidence type="ECO:0000313" key="6">
    <source>
        <dbReference type="EMBL" id="OEG20564.1"/>
    </source>
</evidence>
<dbReference type="OrthoDB" id="1639518at2"/>
<evidence type="ECO:0000256" key="1">
    <source>
        <dbReference type="ARBA" id="ARBA00022491"/>
    </source>
</evidence>
<dbReference type="EMBL" id="MIJY01000001">
    <property type="protein sequence ID" value="OEG20564.1"/>
    <property type="molecule type" value="Genomic_DNA"/>
</dbReference>
<evidence type="ECO:0000256" key="4">
    <source>
        <dbReference type="ARBA" id="ARBA00023163"/>
    </source>
</evidence>
<dbReference type="Pfam" id="PF13377">
    <property type="entry name" value="Peripla_BP_3"/>
    <property type="match status" value="1"/>
</dbReference>
<evidence type="ECO:0000259" key="5">
    <source>
        <dbReference type="PROSITE" id="PS50932"/>
    </source>
</evidence>
<dbReference type="InterPro" id="IPR028082">
    <property type="entry name" value="Peripla_BP_I"/>
</dbReference>
<organism evidence="6 7">
    <name type="scientific">Enterococcus termitis</name>
    <dbReference type="NCBI Taxonomy" id="332950"/>
    <lineage>
        <taxon>Bacteria</taxon>
        <taxon>Bacillati</taxon>
        <taxon>Bacillota</taxon>
        <taxon>Bacilli</taxon>
        <taxon>Lactobacillales</taxon>
        <taxon>Enterococcaceae</taxon>
        <taxon>Enterococcus</taxon>
    </lineage>
</organism>
<keyword evidence="4" id="KW-0804">Transcription</keyword>
<dbReference type="SMART" id="SM00354">
    <property type="entry name" value="HTH_LACI"/>
    <property type="match status" value="1"/>
</dbReference>
<dbReference type="PANTHER" id="PTHR30146">
    <property type="entry name" value="LACI-RELATED TRANSCRIPTIONAL REPRESSOR"/>
    <property type="match status" value="1"/>
</dbReference>